<organism evidence="9 10">
    <name type="scientific">Penicillium atrosanguineum</name>
    <dbReference type="NCBI Taxonomy" id="1132637"/>
    <lineage>
        <taxon>Eukaryota</taxon>
        <taxon>Fungi</taxon>
        <taxon>Dikarya</taxon>
        <taxon>Ascomycota</taxon>
        <taxon>Pezizomycotina</taxon>
        <taxon>Eurotiomycetes</taxon>
        <taxon>Eurotiomycetidae</taxon>
        <taxon>Eurotiales</taxon>
        <taxon>Aspergillaceae</taxon>
        <taxon>Penicillium</taxon>
    </lineage>
</organism>
<gene>
    <name evidence="9" type="ORF">N7476_004669</name>
</gene>
<dbReference type="Proteomes" id="UP001147746">
    <property type="component" value="Unassembled WGS sequence"/>
</dbReference>
<keyword evidence="5" id="KW-0560">Oxidoreductase</keyword>
<evidence type="ECO:0008006" key="11">
    <source>
        <dbReference type="Google" id="ProtNLM"/>
    </source>
</evidence>
<evidence type="ECO:0000256" key="4">
    <source>
        <dbReference type="ARBA" id="ARBA00022723"/>
    </source>
</evidence>
<protein>
    <recommendedName>
        <fullName evidence="11">Cytochrome P450</fullName>
    </recommendedName>
</protein>
<accession>A0A9W9U4R5</accession>
<sequence>MLPRDWIKWLVDQPENILSHGKVHGEKLGLRYLFPGFDYTADMALITAIRLHLTRNLSKVQGDLVNEIKNTTDATFGVDEQTWTEVNLLEAMNTIVLKSSGIVLFGQSLCHNEKFMRSMKKFGDVFGAGMLIVGQLIPSIFRRMVGCLFLIPIAYYRTSCTRYLWPVFAERLESMKRGEMDPAFNYDAPKDLITWTIRAALDMKDKAIEGPGPVLKRFTLVVFSSNHRHNLIDQLANRPDPKTSGAISSSSVTAANTLLDILSSDPSLHYYQTLRVEAESVFPTAEDWVLSAGLLKLRHMDSAIRESLRRSPILVRGLWREVMPINGVTLPDGQHLRQGAWIGVPVPGIHNDERFHDQPEVYDPFRFVSSSLKGEVADAENCKATMLTMTNDTFLPFGYARHSCPGRWFASHLLKLVLAYIVAHYDIQPLCERPLNHIWGEHPVPPPWTMIRVKRRKVT</sequence>
<dbReference type="PANTHER" id="PTHR46206">
    <property type="entry name" value="CYTOCHROME P450"/>
    <property type="match status" value="1"/>
</dbReference>
<dbReference type="CDD" id="cd11041">
    <property type="entry name" value="CYP503A1-like"/>
    <property type="match status" value="1"/>
</dbReference>
<dbReference type="PRINTS" id="PR00465">
    <property type="entry name" value="EP450IV"/>
</dbReference>
<name>A0A9W9U4R5_9EURO</name>
<dbReference type="InterPro" id="IPR001128">
    <property type="entry name" value="Cyt_P450"/>
</dbReference>
<evidence type="ECO:0000313" key="9">
    <source>
        <dbReference type="EMBL" id="KAJ5318249.1"/>
    </source>
</evidence>
<evidence type="ECO:0000256" key="5">
    <source>
        <dbReference type="ARBA" id="ARBA00023002"/>
    </source>
</evidence>
<evidence type="ECO:0000256" key="6">
    <source>
        <dbReference type="ARBA" id="ARBA00023004"/>
    </source>
</evidence>
<evidence type="ECO:0000256" key="2">
    <source>
        <dbReference type="ARBA" id="ARBA00010617"/>
    </source>
</evidence>
<reference evidence="9" key="2">
    <citation type="journal article" date="2023" name="IMA Fungus">
        <title>Comparative genomic study of the Penicillium genus elucidates a diverse pangenome and 15 lateral gene transfer events.</title>
        <authorList>
            <person name="Petersen C."/>
            <person name="Sorensen T."/>
            <person name="Nielsen M.R."/>
            <person name="Sondergaard T.E."/>
            <person name="Sorensen J.L."/>
            <person name="Fitzpatrick D.A."/>
            <person name="Frisvad J.C."/>
            <person name="Nielsen K.L."/>
        </authorList>
    </citation>
    <scope>NUCLEOTIDE SEQUENCE</scope>
    <source>
        <strain evidence="9">IBT 21472</strain>
    </source>
</reference>
<dbReference type="EMBL" id="JAPZBO010000004">
    <property type="protein sequence ID" value="KAJ5318249.1"/>
    <property type="molecule type" value="Genomic_DNA"/>
</dbReference>
<evidence type="ECO:0000256" key="1">
    <source>
        <dbReference type="ARBA" id="ARBA00001971"/>
    </source>
</evidence>
<dbReference type="InterPro" id="IPR002403">
    <property type="entry name" value="Cyt_P450_E_grp-IV"/>
</dbReference>
<dbReference type="InterPro" id="IPR036396">
    <property type="entry name" value="Cyt_P450_sf"/>
</dbReference>
<evidence type="ECO:0000313" key="10">
    <source>
        <dbReference type="Proteomes" id="UP001147746"/>
    </source>
</evidence>
<evidence type="ECO:0000256" key="8">
    <source>
        <dbReference type="PIRSR" id="PIRSR602403-1"/>
    </source>
</evidence>
<dbReference type="Pfam" id="PF00067">
    <property type="entry name" value="p450"/>
    <property type="match status" value="1"/>
</dbReference>
<keyword evidence="6 8" id="KW-0408">Iron</keyword>
<comment type="cofactor">
    <cofactor evidence="1 8">
        <name>heme</name>
        <dbReference type="ChEBI" id="CHEBI:30413"/>
    </cofactor>
</comment>
<reference evidence="9" key="1">
    <citation type="submission" date="2022-12" db="EMBL/GenBank/DDBJ databases">
        <authorList>
            <person name="Petersen C."/>
        </authorList>
    </citation>
    <scope>NUCLEOTIDE SEQUENCE</scope>
    <source>
        <strain evidence="9">IBT 21472</strain>
    </source>
</reference>
<dbReference type="AlphaFoldDB" id="A0A9W9U4R5"/>
<dbReference type="PANTHER" id="PTHR46206:SF1">
    <property type="entry name" value="P450, PUTATIVE (EUROFUNG)-RELATED"/>
    <property type="match status" value="1"/>
</dbReference>
<keyword evidence="4 8" id="KW-0479">Metal-binding</keyword>
<keyword evidence="10" id="KW-1185">Reference proteome</keyword>
<comment type="caution">
    <text evidence="9">The sequence shown here is derived from an EMBL/GenBank/DDBJ whole genome shotgun (WGS) entry which is preliminary data.</text>
</comment>
<proteinExistence type="inferred from homology"/>
<evidence type="ECO:0000256" key="7">
    <source>
        <dbReference type="ARBA" id="ARBA00023033"/>
    </source>
</evidence>
<dbReference type="GO" id="GO:0020037">
    <property type="term" value="F:heme binding"/>
    <property type="evidence" value="ECO:0007669"/>
    <property type="project" value="InterPro"/>
</dbReference>
<dbReference type="OrthoDB" id="1844152at2759"/>
<keyword evidence="7" id="KW-0503">Monooxygenase</keyword>
<dbReference type="SUPFAM" id="SSF48264">
    <property type="entry name" value="Cytochrome P450"/>
    <property type="match status" value="1"/>
</dbReference>
<dbReference type="GO" id="GO:0016705">
    <property type="term" value="F:oxidoreductase activity, acting on paired donors, with incorporation or reduction of molecular oxygen"/>
    <property type="evidence" value="ECO:0007669"/>
    <property type="project" value="InterPro"/>
</dbReference>
<keyword evidence="3 8" id="KW-0349">Heme</keyword>
<dbReference type="GO" id="GO:0043386">
    <property type="term" value="P:mycotoxin biosynthetic process"/>
    <property type="evidence" value="ECO:0007669"/>
    <property type="project" value="UniProtKB-ARBA"/>
</dbReference>
<dbReference type="Gene3D" id="1.10.630.10">
    <property type="entry name" value="Cytochrome P450"/>
    <property type="match status" value="1"/>
</dbReference>
<dbReference type="GO" id="GO:0005506">
    <property type="term" value="F:iron ion binding"/>
    <property type="evidence" value="ECO:0007669"/>
    <property type="project" value="InterPro"/>
</dbReference>
<dbReference type="GO" id="GO:0004497">
    <property type="term" value="F:monooxygenase activity"/>
    <property type="evidence" value="ECO:0007669"/>
    <property type="project" value="UniProtKB-KW"/>
</dbReference>
<evidence type="ECO:0000256" key="3">
    <source>
        <dbReference type="ARBA" id="ARBA00022617"/>
    </source>
</evidence>
<comment type="similarity">
    <text evidence="2">Belongs to the cytochrome P450 family.</text>
</comment>
<feature type="binding site" description="axial binding residue" evidence="8">
    <location>
        <position position="404"/>
    </location>
    <ligand>
        <name>heme</name>
        <dbReference type="ChEBI" id="CHEBI:30413"/>
    </ligand>
    <ligandPart>
        <name>Fe</name>
        <dbReference type="ChEBI" id="CHEBI:18248"/>
    </ligandPart>
</feature>